<feature type="transmembrane region" description="Helical" evidence="1">
    <location>
        <begin position="182"/>
        <end position="203"/>
    </location>
</feature>
<feature type="transmembrane region" description="Helical" evidence="1">
    <location>
        <begin position="113"/>
        <end position="135"/>
    </location>
</feature>
<proteinExistence type="predicted"/>
<evidence type="ECO:0000313" key="3">
    <source>
        <dbReference type="Proteomes" id="UP000256686"/>
    </source>
</evidence>
<dbReference type="Proteomes" id="UP000256686">
    <property type="component" value="Unassembled WGS sequence"/>
</dbReference>
<feature type="transmembrane region" description="Helical" evidence="1">
    <location>
        <begin position="6"/>
        <end position="22"/>
    </location>
</feature>
<dbReference type="EMBL" id="QNVT01000009">
    <property type="protein sequence ID" value="REC62293.1"/>
    <property type="molecule type" value="Genomic_DNA"/>
</dbReference>
<evidence type="ECO:0000313" key="2">
    <source>
        <dbReference type="EMBL" id="REC62293.1"/>
    </source>
</evidence>
<dbReference type="RefSeq" id="WP_115970865.1">
    <property type="nucleotide sequence ID" value="NZ_QNVT01000009.1"/>
</dbReference>
<evidence type="ECO:0000256" key="1">
    <source>
        <dbReference type="SAM" id="Phobius"/>
    </source>
</evidence>
<keyword evidence="1" id="KW-0812">Transmembrane</keyword>
<dbReference type="AlphaFoldDB" id="A0A3D9C8V3"/>
<name>A0A3D9C8V3_9FLAO</name>
<accession>A0A3D9C8V3</accession>
<feature type="transmembrane region" description="Helical" evidence="1">
    <location>
        <begin position="34"/>
        <end position="54"/>
    </location>
</feature>
<feature type="transmembrane region" description="Helical" evidence="1">
    <location>
        <begin position="89"/>
        <end position="107"/>
    </location>
</feature>
<feature type="transmembrane region" description="Helical" evidence="1">
    <location>
        <begin position="60"/>
        <end position="77"/>
    </location>
</feature>
<evidence type="ECO:0008006" key="4">
    <source>
        <dbReference type="Google" id="ProtNLM"/>
    </source>
</evidence>
<keyword evidence="1" id="KW-0472">Membrane</keyword>
<comment type="caution">
    <text evidence="2">The sequence shown here is derived from an EMBL/GenBank/DDBJ whole genome shotgun (WGS) entry which is preliminary data.</text>
</comment>
<organism evidence="2 3">
    <name type="scientific">Chryseobacterium pennae</name>
    <dbReference type="NCBI Taxonomy" id="2258962"/>
    <lineage>
        <taxon>Bacteria</taxon>
        <taxon>Pseudomonadati</taxon>
        <taxon>Bacteroidota</taxon>
        <taxon>Flavobacteriia</taxon>
        <taxon>Flavobacteriales</taxon>
        <taxon>Weeksellaceae</taxon>
        <taxon>Chryseobacterium group</taxon>
        <taxon>Chryseobacterium</taxon>
    </lineage>
</organism>
<keyword evidence="1" id="KW-1133">Transmembrane helix</keyword>
<gene>
    <name evidence="2" type="ORF">DRF65_11305</name>
</gene>
<reference evidence="3" key="1">
    <citation type="submission" date="2018-06" db="EMBL/GenBank/DDBJ databases">
        <authorList>
            <person name="Lum Nde A."/>
            <person name="Hugo C."/>
        </authorList>
    </citation>
    <scope>NUCLEOTIDE SEQUENCE [LARGE SCALE GENOMIC DNA]</scope>
    <source>
        <strain evidence="3">1_F178</strain>
    </source>
</reference>
<protein>
    <recommendedName>
        <fullName evidence="4">Histidine kinase N-terminal 7TM region domain-containing protein</fullName>
    </recommendedName>
</protein>
<sequence>MPQILFFVTLFIGVIPLLILFVEKRQFSTRHGIVPFVWLTALATLYEFIGTVVLKINTNYWFQIYALLEFAALYFYFFKLFEGRQKKNLRISMVVWAVIYCISLFYWDSTNKAIALAINSCTTSLFVFLCSIAYFKSLMEAPKRKFWQNPTFCFVLAFSIYYASTLFLFLSSKFVFELGQYGYWWVNIVATLILRILLILGVWKMK</sequence>
<feature type="transmembrane region" description="Helical" evidence="1">
    <location>
        <begin position="147"/>
        <end position="170"/>
    </location>
</feature>
<keyword evidence="3" id="KW-1185">Reference proteome</keyword>